<comment type="caution">
    <text evidence="2">The sequence shown here is derived from an EMBL/GenBank/DDBJ whole genome shotgun (WGS) entry which is preliminary data.</text>
</comment>
<dbReference type="Proteomes" id="UP000287033">
    <property type="component" value="Unassembled WGS sequence"/>
</dbReference>
<dbReference type="AlphaFoldDB" id="A0A401SAD0"/>
<feature type="region of interest" description="Disordered" evidence="1">
    <location>
        <begin position="41"/>
        <end position="79"/>
    </location>
</feature>
<feature type="region of interest" description="Disordered" evidence="1">
    <location>
        <begin position="1"/>
        <end position="26"/>
    </location>
</feature>
<gene>
    <name evidence="2" type="ORF">chiPu_0005783</name>
</gene>
<evidence type="ECO:0000313" key="2">
    <source>
        <dbReference type="EMBL" id="GCC27359.1"/>
    </source>
</evidence>
<name>A0A401SAD0_CHIPU</name>
<dbReference type="EMBL" id="BEZZ01000161">
    <property type="protein sequence ID" value="GCC27359.1"/>
    <property type="molecule type" value="Genomic_DNA"/>
</dbReference>
<reference evidence="2 3" key="1">
    <citation type="journal article" date="2018" name="Nat. Ecol. Evol.">
        <title>Shark genomes provide insights into elasmobranch evolution and the origin of vertebrates.</title>
        <authorList>
            <person name="Hara Y"/>
            <person name="Yamaguchi K"/>
            <person name="Onimaru K"/>
            <person name="Kadota M"/>
            <person name="Koyanagi M"/>
            <person name="Keeley SD"/>
            <person name="Tatsumi K"/>
            <person name="Tanaka K"/>
            <person name="Motone F"/>
            <person name="Kageyama Y"/>
            <person name="Nozu R"/>
            <person name="Adachi N"/>
            <person name="Nishimura O"/>
            <person name="Nakagawa R"/>
            <person name="Tanegashima C"/>
            <person name="Kiyatake I"/>
            <person name="Matsumoto R"/>
            <person name="Murakumo K"/>
            <person name="Nishida K"/>
            <person name="Terakita A"/>
            <person name="Kuratani S"/>
            <person name="Sato K"/>
            <person name="Hyodo S Kuraku.S."/>
        </authorList>
    </citation>
    <scope>NUCLEOTIDE SEQUENCE [LARGE SCALE GENOMIC DNA]</scope>
</reference>
<evidence type="ECO:0000313" key="3">
    <source>
        <dbReference type="Proteomes" id="UP000287033"/>
    </source>
</evidence>
<accession>A0A401SAD0</accession>
<evidence type="ECO:0000256" key="1">
    <source>
        <dbReference type="SAM" id="MobiDB-lite"/>
    </source>
</evidence>
<organism evidence="2 3">
    <name type="scientific">Chiloscyllium punctatum</name>
    <name type="common">Brownbanded bambooshark</name>
    <name type="synonym">Hemiscyllium punctatum</name>
    <dbReference type="NCBI Taxonomy" id="137246"/>
    <lineage>
        <taxon>Eukaryota</taxon>
        <taxon>Metazoa</taxon>
        <taxon>Chordata</taxon>
        <taxon>Craniata</taxon>
        <taxon>Vertebrata</taxon>
        <taxon>Chondrichthyes</taxon>
        <taxon>Elasmobranchii</taxon>
        <taxon>Galeomorphii</taxon>
        <taxon>Galeoidea</taxon>
        <taxon>Orectolobiformes</taxon>
        <taxon>Hemiscylliidae</taxon>
        <taxon>Chiloscyllium</taxon>
    </lineage>
</organism>
<protein>
    <submittedName>
        <fullName evidence="2">Uncharacterized protein</fullName>
    </submittedName>
</protein>
<sequence>MPAWPGIDGDMVEGGARYPRRRNGEGGWKRYSWRRVVRGRGQALKEPEWRGGGARHSWSRNGEGAGPNTPGDGPGEGGA</sequence>
<proteinExistence type="predicted"/>
<keyword evidence="3" id="KW-1185">Reference proteome</keyword>